<dbReference type="InterPro" id="IPR018680">
    <property type="entry name" value="DUF2164"/>
</dbReference>
<accession>A0A9X1XJH5</accession>
<dbReference type="Pfam" id="PF09932">
    <property type="entry name" value="DUF2164"/>
    <property type="match status" value="1"/>
</dbReference>
<keyword evidence="2" id="KW-1185">Reference proteome</keyword>
<dbReference type="RefSeq" id="WP_248008991.1">
    <property type="nucleotide sequence ID" value="NZ_JAJHVV010000006.1"/>
</dbReference>
<sequence length="82" mass="9634">MSDIEFTSKQKQAMSEDLQHYLENEFDVEIGQFDAEFLFEHICKNFGPAFYNKGLQDAQAIVEKKVMDITDEIYQIEKISDF</sequence>
<proteinExistence type="predicted"/>
<reference evidence="1" key="1">
    <citation type="submission" date="2021-11" db="EMBL/GenBank/DDBJ databases">
        <title>Vibrio ZSDE26 sp. nov. and Vibrio ZSDZ34 sp. nov., isolated from coastal seawater in Qingdao.</title>
        <authorList>
            <person name="Zhang P."/>
        </authorList>
    </citation>
    <scope>NUCLEOTIDE SEQUENCE</scope>
    <source>
        <strain evidence="1">ZSDE26</strain>
    </source>
</reference>
<protein>
    <submittedName>
        <fullName evidence="1">DUF2164 domain-containing protein</fullName>
    </submittedName>
</protein>
<dbReference type="AlphaFoldDB" id="A0A9X1XJH5"/>
<evidence type="ECO:0000313" key="1">
    <source>
        <dbReference type="EMBL" id="MCK6263911.1"/>
    </source>
</evidence>
<dbReference type="Proteomes" id="UP001139559">
    <property type="component" value="Unassembled WGS sequence"/>
</dbReference>
<name>A0A9X1XJH5_9VIBR</name>
<dbReference type="EMBL" id="JAJHVV010000006">
    <property type="protein sequence ID" value="MCK6263911.1"/>
    <property type="molecule type" value="Genomic_DNA"/>
</dbReference>
<comment type="caution">
    <text evidence="1">The sequence shown here is derived from an EMBL/GenBank/DDBJ whole genome shotgun (WGS) entry which is preliminary data.</text>
</comment>
<evidence type="ECO:0000313" key="2">
    <source>
        <dbReference type="Proteomes" id="UP001139559"/>
    </source>
</evidence>
<gene>
    <name evidence="1" type="ORF">KP803_11585</name>
</gene>
<organism evidence="1 2">
    <name type="scientific">Vibrio amylolyticus</name>
    <dbReference type="NCBI Taxonomy" id="2847292"/>
    <lineage>
        <taxon>Bacteria</taxon>
        <taxon>Pseudomonadati</taxon>
        <taxon>Pseudomonadota</taxon>
        <taxon>Gammaproteobacteria</taxon>
        <taxon>Vibrionales</taxon>
        <taxon>Vibrionaceae</taxon>
        <taxon>Vibrio</taxon>
    </lineage>
</organism>